<dbReference type="SMART" id="SM00393">
    <property type="entry name" value="R3H"/>
    <property type="match status" value="1"/>
</dbReference>
<dbReference type="InterPro" id="IPR015946">
    <property type="entry name" value="KH_dom-like_a/b"/>
</dbReference>
<dbReference type="Pfam" id="PF13083">
    <property type="entry name" value="KH_KhpA-B"/>
    <property type="match status" value="1"/>
</dbReference>
<dbReference type="InterPro" id="IPR039247">
    <property type="entry name" value="KhpB"/>
</dbReference>
<dbReference type="GO" id="GO:0003723">
    <property type="term" value="F:RNA binding"/>
    <property type="evidence" value="ECO:0007669"/>
    <property type="project" value="InterPro"/>
</dbReference>
<dbReference type="EMBL" id="LCFQ01000001">
    <property type="protein sequence ID" value="KKS99001.1"/>
    <property type="molecule type" value="Genomic_DNA"/>
</dbReference>
<dbReference type="Gene3D" id="3.30.300.20">
    <property type="match status" value="1"/>
</dbReference>
<evidence type="ECO:0000313" key="2">
    <source>
        <dbReference type="EMBL" id="KKS99001.1"/>
    </source>
</evidence>
<dbReference type="Proteomes" id="UP000034090">
    <property type="component" value="Unassembled WGS sequence"/>
</dbReference>
<dbReference type="InterPro" id="IPR038008">
    <property type="entry name" value="Jag_KH"/>
</dbReference>
<proteinExistence type="predicted"/>
<dbReference type="PANTHER" id="PTHR35800">
    <property type="entry name" value="PROTEIN JAG"/>
    <property type="match status" value="1"/>
</dbReference>
<dbReference type="Pfam" id="PF01424">
    <property type="entry name" value="R3H"/>
    <property type="match status" value="1"/>
</dbReference>
<comment type="caution">
    <text evidence="2">The sequence shown here is derived from an EMBL/GenBank/DDBJ whole genome shotgun (WGS) entry which is preliminary data.</text>
</comment>
<name>A0A0G1FVH6_9BACT</name>
<accession>A0A0G1FVH6</accession>
<evidence type="ECO:0000259" key="1">
    <source>
        <dbReference type="PROSITE" id="PS51061"/>
    </source>
</evidence>
<dbReference type="InterPro" id="IPR036867">
    <property type="entry name" value="R3H_dom_sf"/>
</dbReference>
<feature type="domain" description="R3H" evidence="1">
    <location>
        <begin position="94"/>
        <end position="159"/>
    </location>
</feature>
<protein>
    <submittedName>
        <fullName evidence="2">Single-stranded nucleic acid binding R3H domain protein</fullName>
    </submittedName>
</protein>
<dbReference type="CDD" id="cd02414">
    <property type="entry name" value="KH-II_Jag"/>
    <property type="match status" value="1"/>
</dbReference>
<evidence type="ECO:0000313" key="3">
    <source>
        <dbReference type="Proteomes" id="UP000034090"/>
    </source>
</evidence>
<dbReference type="PROSITE" id="PS51061">
    <property type="entry name" value="R3H"/>
    <property type="match status" value="1"/>
</dbReference>
<dbReference type="PANTHER" id="PTHR35800:SF1">
    <property type="entry name" value="RNA-BINDING PROTEIN KHPB"/>
    <property type="match status" value="1"/>
</dbReference>
<dbReference type="InterPro" id="IPR034079">
    <property type="entry name" value="R3H_KhpB"/>
</dbReference>
<dbReference type="STRING" id="1618578.UV74_C0001G0111"/>
<dbReference type="AlphaFoldDB" id="A0A0G1FVH6"/>
<dbReference type="Gene3D" id="3.30.1370.50">
    <property type="entry name" value="R3H-like domain"/>
    <property type="match status" value="1"/>
</dbReference>
<dbReference type="SUPFAM" id="SSF82708">
    <property type="entry name" value="R3H domain"/>
    <property type="match status" value="1"/>
</dbReference>
<organism evidence="2 3">
    <name type="scientific">Candidatus Woesebacteria bacterium GW2011_GWB1_43_14</name>
    <dbReference type="NCBI Taxonomy" id="1618578"/>
    <lineage>
        <taxon>Bacteria</taxon>
        <taxon>Candidatus Woeseibacteriota</taxon>
    </lineage>
</organism>
<sequence>MAKQKSDPTKKIVEALSSELFSLLSIDTEINVSVDETLEEKVYNVNVSGKEQAGLLIGAHGATLSAIQSFLSLAVRQKTEEWVRIVVDVDGWREKHEDYLKELAIQAGERARSTGEPQNLYNLTPAQRRVIHVALSKEKGIVTESKGEGEGRYLVVSPK</sequence>
<dbReference type="CDD" id="cd02644">
    <property type="entry name" value="R3H_jag"/>
    <property type="match status" value="1"/>
</dbReference>
<gene>
    <name evidence="2" type="ORF">UV74_C0001G0111</name>
</gene>
<dbReference type="InterPro" id="IPR001374">
    <property type="entry name" value="R3H_dom"/>
</dbReference>
<reference evidence="2 3" key="1">
    <citation type="journal article" date="2015" name="Nature">
        <title>rRNA introns, odd ribosomes, and small enigmatic genomes across a large radiation of phyla.</title>
        <authorList>
            <person name="Brown C.T."/>
            <person name="Hug L.A."/>
            <person name="Thomas B.C."/>
            <person name="Sharon I."/>
            <person name="Castelle C.J."/>
            <person name="Singh A."/>
            <person name="Wilkins M.J."/>
            <person name="Williams K.H."/>
            <person name="Banfield J.F."/>
        </authorList>
    </citation>
    <scope>NUCLEOTIDE SEQUENCE [LARGE SCALE GENOMIC DNA]</scope>
</reference>